<keyword evidence="12" id="KW-0234">DNA repair</keyword>
<evidence type="ECO:0000256" key="5">
    <source>
        <dbReference type="ARBA" id="ARBA00022023"/>
    </source>
</evidence>
<dbReference type="Gene3D" id="1.10.340.30">
    <property type="entry name" value="Hypothetical protein, domain 2"/>
    <property type="match status" value="1"/>
</dbReference>
<evidence type="ECO:0000259" key="14">
    <source>
        <dbReference type="SMART" id="SM00478"/>
    </source>
</evidence>
<dbReference type="Gene3D" id="1.10.1670.10">
    <property type="entry name" value="Helix-hairpin-Helix base-excision DNA repair enzymes (C-terminal)"/>
    <property type="match status" value="1"/>
</dbReference>
<proteinExistence type="inferred from homology"/>
<evidence type="ECO:0000256" key="4">
    <source>
        <dbReference type="ARBA" id="ARBA00012045"/>
    </source>
</evidence>
<comment type="caution">
    <text evidence="15">The sequence shown here is derived from an EMBL/GenBank/DDBJ whole genome shotgun (WGS) entry which is preliminary data.</text>
</comment>
<evidence type="ECO:0000256" key="13">
    <source>
        <dbReference type="ARBA" id="ARBA00023295"/>
    </source>
</evidence>
<dbReference type="Pfam" id="PF00730">
    <property type="entry name" value="HhH-GPD"/>
    <property type="match status" value="1"/>
</dbReference>
<comment type="similarity">
    <text evidence="3">Belongs to the Nth/MutY family.</text>
</comment>
<comment type="cofactor">
    <cofactor evidence="2">
        <name>[4Fe-4S] cluster</name>
        <dbReference type="ChEBI" id="CHEBI:49883"/>
    </cofactor>
</comment>
<feature type="domain" description="HhH-GPD" evidence="14">
    <location>
        <begin position="30"/>
        <end position="182"/>
    </location>
</feature>
<dbReference type="PANTHER" id="PTHR42944">
    <property type="entry name" value="ADENINE DNA GLYCOSYLASE"/>
    <property type="match status" value="1"/>
</dbReference>
<keyword evidence="7" id="KW-0479">Metal-binding</keyword>
<keyword evidence="6" id="KW-0004">4Fe-4S</keyword>
<dbReference type="InterPro" id="IPR003265">
    <property type="entry name" value="HhH-GPD_domain"/>
</dbReference>
<dbReference type="Proteomes" id="UP001596122">
    <property type="component" value="Unassembled WGS sequence"/>
</dbReference>
<dbReference type="InterPro" id="IPR000445">
    <property type="entry name" value="HhH_motif"/>
</dbReference>
<dbReference type="PANTHER" id="PTHR42944:SF1">
    <property type="entry name" value="ADENINE DNA GLYCOSYLASE"/>
    <property type="match status" value="1"/>
</dbReference>
<evidence type="ECO:0000256" key="10">
    <source>
        <dbReference type="ARBA" id="ARBA00023004"/>
    </source>
</evidence>
<dbReference type="PROSITE" id="PS01155">
    <property type="entry name" value="ENDONUCLEASE_III_2"/>
    <property type="match status" value="1"/>
</dbReference>
<dbReference type="EMBL" id="JBHSLD010000028">
    <property type="protein sequence ID" value="MFC5382554.1"/>
    <property type="molecule type" value="Genomic_DNA"/>
</dbReference>
<evidence type="ECO:0000256" key="12">
    <source>
        <dbReference type="ARBA" id="ARBA00023204"/>
    </source>
</evidence>
<dbReference type="InterPro" id="IPR004036">
    <property type="entry name" value="Endonuclease-III-like_CS2"/>
</dbReference>
<sequence length="280" mass="30134">MVAWFAAHGRDLPWRAPGTDPWAVLVCEVMSHQTPVARVVPVWLRWLTRWPDASALADDSPGEAVRMWGRLGYPRRALRLHETAVAVRDGHGGVVPGTYEELLALPGVGPYTAGAVAAFGFGRRAVVLDVNVRRVLARVHDGADPTAAAPTVGERARAEALLPVEASTSVAWNAAVMELGALVCTARAPRCPECPLQADCAWAADPPPARSRTTRRQPWHGTDRQVRGRIMALLRASHGLVEEATLLAVCDDPAQARRCLDSLAVDGLAERADDGVRLPL</sequence>
<gene>
    <name evidence="15" type="ORF">ACFPJ6_17460</name>
</gene>
<keyword evidence="10" id="KW-0408">Iron</keyword>
<evidence type="ECO:0000256" key="9">
    <source>
        <dbReference type="ARBA" id="ARBA00022801"/>
    </source>
</evidence>
<evidence type="ECO:0000256" key="7">
    <source>
        <dbReference type="ARBA" id="ARBA00022723"/>
    </source>
</evidence>
<organism evidence="15 16">
    <name type="scientific">Aquipuribacter nitratireducens</name>
    <dbReference type="NCBI Taxonomy" id="650104"/>
    <lineage>
        <taxon>Bacteria</taxon>
        <taxon>Bacillati</taxon>
        <taxon>Actinomycetota</taxon>
        <taxon>Actinomycetes</taxon>
        <taxon>Micrococcales</taxon>
        <taxon>Intrasporangiaceae</taxon>
        <taxon>Aquipuribacter</taxon>
    </lineage>
</organism>
<keyword evidence="16" id="KW-1185">Reference proteome</keyword>
<evidence type="ECO:0000256" key="8">
    <source>
        <dbReference type="ARBA" id="ARBA00022763"/>
    </source>
</evidence>
<accession>A0ABW0GRD6</accession>
<dbReference type="Pfam" id="PF00633">
    <property type="entry name" value="HHH"/>
    <property type="match status" value="1"/>
</dbReference>
<dbReference type="SUPFAM" id="SSF48150">
    <property type="entry name" value="DNA-glycosylase"/>
    <property type="match status" value="1"/>
</dbReference>
<keyword evidence="11" id="KW-0411">Iron-sulfur</keyword>
<dbReference type="InterPro" id="IPR023170">
    <property type="entry name" value="HhH_base_excis_C"/>
</dbReference>
<reference evidence="16" key="1">
    <citation type="journal article" date="2019" name="Int. J. Syst. Evol. Microbiol.">
        <title>The Global Catalogue of Microorganisms (GCM) 10K type strain sequencing project: providing services to taxonomists for standard genome sequencing and annotation.</title>
        <authorList>
            <consortium name="The Broad Institute Genomics Platform"/>
            <consortium name="The Broad Institute Genome Sequencing Center for Infectious Disease"/>
            <person name="Wu L."/>
            <person name="Ma J."/>
        </authorList>
    </citation>
    <scope>NUCLEOTIDE SEQUENCE [LARGE SCALE GENOMIC DNA]</scope>
    <source>
        <strain evidence="16">CCUG 43114</strain>
    </source>
</reference>
<evidence type="ECO:0000256" key="3">
    <source>
        <dbReference type="ARBA" id="ARBA00008343"/>
    </source>
</evidence>
<evidence type="ECO:0000256" key="11">
    <source>
        <dbReference type="ARBA" id="ARBA00023014"/>
    </source>
</evidence>
<dbReference type="EC" id="3.2.2.31" evidence="4"/>
<comment type="catalytic activity">
    <reaction evidence="1">
        <text>Hydrolyzes free adenine bases from 7,8-dihydro-8-oxoguanine:adenine mismatched double-stranded DNA, leaving an apurinic site.</text>
        <dbReference type="EC" id="3.2.2.31"/>
    </reaction>
</comment>
<evidence type="ECO:0000256" key="6">
    <source>
        <dbReference type="ARBA" id="ARBA00022485"/>
    </source>
</evidence>
<evidence type="ECO:0000256" key="2">
    <source>
        <dbReference type="ARBA" id="ARBA00001966"/>
    </source>
</evidence>
<keyword evidence="8" id="KW-0227">DNA damage</keyword>
<dbReference type="RefSeq" id="WP_340270186.1">
    <property type="nucleotide sequence ID" value="NZ_JBBEOG010000006.1"/>
</dbReference>
<dbReference type="InterPro" id="IPR044298">
    <property type="entry name" value="MIG/MutY"/>
</dbReference>
<evidence type="ECO:0000313" key="15">
    <source>
        <dbReference type="EMBL" id="MFC5382554.1"/>
    </source>
</evidence>
<dbReference type="SMART" id="SM00478">
    <property type="entry name" value="ENDO3c"/>
    <property type="match status" value="1"/>
</dbReference>
<keyword evidence="13" id="KW-0326">Glycosidase</keyword>
<protein>
    <recommendedName>
        <fullName evidence="5">Adenine DNA glycosylase</fullName>
        <ecNumber evidence="4">3.2.2.31</ecNumber>
    </recommendedName>
</protein>
<name>A0ABW0GRD6_9MICO</name>
<dbReference type="InterPro" id="IPR003651">
    <property type="entry name" value="Endonuclease3_FeS-loop_motif"/>
</dbReference>
<dbReference type="InterPro" id="IPR011257">
    <property type="entry name" value="DNA_glycosylase"/>
</dbReference>
<keyword evidence="9" id="KW-0378">Hydrolase</keyword>
<dbReference type="CDD" id="cd00056">
    <property type="entry name" value="ENDO3c"/>
    <property type="match status" value="1"/>
</dbReference>
<evidence type="ECO:0000256" key="1">
    <source>
        <dbReference type="ARBA" id="ARBA00000843"/>
    </source>
</evidence>
<dbReference type="SMART" id="SM00525">
    <property type="entry name" value="FES"/>
    <property type="match status" value="1"/>
</dbReference>
<evidence type="ECO:0000313" key="16">
    <source>
        <dbReference type="Proteomes" id="UP001596122"/>
    </source>
</evidence>